<name>A0AA35R8H7_GEOBA</name>
<dbReference type="Proteomes" id="UP001174909">
    <property type="component" value="Unassembled WGS sequence"/>
</dbReference>
<sequence>MARRWISYSVDEDRRSRRDRRWRLRWPWNWGRGPGYGRPHVVRDRPSRQRGRSRDDGERRSIWPWLLLLLLLLLFLGALVLFLLDDPEENGSAEQTGGTGEPAAPGDLVAGGVVPPVGSALALTRADDGSTMVSVPERPSLRLGEDAKVIDLGDGSCHDQRYVLMTDGKAVPIEDLDEATVDALARSNVAIDTVALSPGADTSALRAIASRTGGTFTKME</sequence>
<comment type="caution">
    <text evidence="2">The sequence shown here is derived from an EMBL/GenBank/DDBJ whole genome shotgun (WGS) entry which is preliminary data.</text>
</comment>
<dbReference type="InterPro" id="IPR036465">
    <property type="entry name" value="vWFA_dom_sf"/>
</dbReference>
<organism evidence="2 3">
    <name type="scientific">Geodia barretti</name>
    <name type="common">Barrett's horny sponge</name>
    <dbReference type="NCBI Taxonomy" id="519541"/>
    <lineage>
        <taxon>Eukaryota</taxon>
        <taxon>Metazoa</taxon>
        <taxon>Porifera</taxon>
        <taxon>Demospongiae</taxon>
        <taxon>Heteroscleromorpha</taxon>
        <taxon>Tetractinellida</taxon>
        <taxon>Astrophorina</taxon>
        <taxon>Geodiidae</taxon>
        <taxon>Geodia</taxon>
    </lineage>
</organism>
<dbReference type="SUPFAM" id="SSF53300">
    <property type="entry name" value="vWA-like"/>
    <property type="match status" value="1"/>
</dbReference>
<proteinExistence type="predicted"/>
<keyword evidence="1" id="KW-1133">Transmembrane helix</keyword>
<reference evidence="2" key="1">
    <citation type="submission" date="2023-03" db="EMBL/GenBank/DDBJ databases">
        <authorList>
            <person name="Steffen K."/>
            <person name="Cardenas P."/>
        </authorList>
    </citation>
    <scope>NUCLEOTIDE SEQUENCE</scope>
</reference>
<keyword evidence="3" id="KW-1185">Reference proteome</keyword>
<dbReference type="Gene3D" id="3.40.50.410">
    <property type="entry name" value="von Willebrand factor, type A domain"/>
    <property type="match status" value="1"/>
</dbReference>
<gene>
    <name evidence="2" type="ORF">GBAR_LOCUS4413</name>
</gene>
<keyword evidence="1" id="KW-0812">Transmembrane</keyword>
<dbReference type="EMBL" id="CASHTH010000636">
    <property type="protein sequence ID" value="CAI8005811.1"/>
    <property type="molecule type" value="Genomic_DNA"/>
</dbReference>
<keyword evidence="1" id="KW-0472">Membrane</keyword>
<evidence type="ECO:0000313" key="3">
    <source>
        <dbReference type="Proteomes" id="UP001174909"/>
    </source>
</evidence>
<protein>
    <submittedName>
        <fullName evidence="2">Uncharacterized protein</fullName>
    </submittedName>
</protein>
<evidence type="ECO:0000256" key="1">
    <source>
        <dbReference type="SAM" id="Phobius"/>
    </source>
</evidence>
<feature type="transmembrane region" description="Helical" evidence="1">
    <location>
        <begin position="62"/>
        <end position="84"/>
    </location>
</feature>
<accession>A0AA35R8H7</accession>
<evidence type="ECO:0000313" key="2">
    <source>
        <dbReference type="EMBL" id="CAI8005811.1"/>
    </source>
</evidence>
<dbReference type="AlphaFoldDB" id="A0AA35R8H7"/>